<sequence>MHNVTLNLWIKSLSDKRVDDILVAHQLWHGCCSLTVPGNTD</sequence>
<evidence type="ECO:0000313" key="2">
    <source>
        <dbReference type="Proteomes" id="UP000015042"/>
    </source>
</evidence>
<dbReference type="Proteomes" id="UP000015042">
    <property type="component" value="Chromosome"/>
</dbReference>
<gene>
    <name evidence="1" type="ORF">A464_3643</name>
</gene>
<dbReference type="EMBL" id="CP006608">
    <property type="protein sequence ID" value="AGR60827.1"/>
    <property type="molecule type" value="Genomic_DNA"/>
</dbReference>
<proteinExistence type="predicted"/>
<dbReference type="KEGG" id="sbz:A464_3643"/>
<evidence type="ECO:0000313" key="1">
    <source>
        <dbReference type="EMBL" id="AGR60827.1"/>
    </source>
</evidence>
<protein>
    <submittedName>
        <fullName evidence="1">Uncharacterized protein</fullName>
    </submittedName>
</protein>
<dbReference type="PATRIC" id="fig|1197719.3.peg.3634"/>
<dbReference type="HOGENOM" id="CLU_3355323_0_0_6"/>
<name>S5NKL7_SALBN</name>
<organism evidence="1 2">
    <name type="scientific">Salmonella bongori N268-08</name>
    <dbReference type="NCBI Taxonomy" id="1197719"/>
    <lineage>
        <taxon>Bacteria</taxon>
        <taxon>Pseudomonadati</taxon>
        <taxon>Pseudomonadota</taxon>
        <taxon>Gammaproteobacteria</taxon>
        <taxon>Enterobacterales</taxon>
        <taxon>Enterobacteriaceae</taxon>
        <taxon>Salmonella</taxon>
    </lineage>
</organism>
<reference evidence="1 2" key="1">
    <citation type="submission" date="2013-07" db="EMBL/GenBank/DDBJ databases">
        <title>Genome sequence of Salmonella bongori N268-08 - a rare clinical isolate.</title>
        <authorList>
            <person name="Marti R."/>
            <person name="Hagens S."/>
            <person name="Loessner M.J."/>
            <person name="Klumpp J."/>
        </authorList>
    </citation>
    <scope>NUCLEOTIDE SEQUENCE [LARGE SCALE GENOMIC DNA]</scope>
    <source>
        <strain evidence="1 2">N268-08</strain>
    </source>
</reference>
<dbReference type="AlphaFoldDB" id="S5NKL7"/>
<accession>S5NKL7</accession>